<dbReference type="SUPFAM" id="SSF46626">
    <property type="entry name" value="Cytochrome c"/>
    <property type="match status" value="2"/>
</dbReference>
<feature type="domain" description="Cytochrome c" evidence="5">
    <location>
        <begin position="46"/>
        <end position="160"/>
    </location>
</feature>
<evidence type="ECO:0000256" key="2">
    <source>
        <dbReference type="ARBA" id="ARBA00022723"/>
    </source>
</evidence>
<gene>
    <name evidence="6" type="ORF">LX87_03566</name>
</gene>
<dbReference type="GO" id="GO:0009055">
    <property type="term" value="F:electron transfer activity"/>
    <property type="evidence" value="ECO:0007669"/>
    <property type="project" value="InterPro"/>
</dbReference>
<sequence>MKKVFRILGIIAGVVVLLIAGSVAYIKTALPNVGPAPELTIQADSAQIARGKYLANHVAVCIDCHSERDWKIVGGPLVAGTEGKGGEPFTRDMGFPGSYYAKNLTPAHLSGWSDGEIYRAITTGVSKDGNALFPVMPYRNYGQMDSNDIKAIIAYVRTLKPIENPAIPASQSDFPMNLIINTMPTKSEGSKRPEPADSVAYGKYMLTFAGCGECHTPVDEKGQPLPGMTLAGGRTFAMPVGTVRSANLTADAETGIGRWTKEAFIARFKAAEKDDFTHPATLEHAEFNTLMPWRMYAGMSEQDLGAIFTYLKTVTPVKNKVVLFTPRGKEIAVR</sequence>
<dbReference type="EMBL" id="QLMC01000004">
    <property type="protein sequence ID" value="RAJ95817.1"/>
    <property type="molecule type" value="Genomic_DNA"/>
</dbReference>
<keyword evidence="2 4" id="KW-0479">Metal-binding</keyword>
<feature type="domain" description="Cytochrome c" evidence="5">
    <location>
        <begin position="197"/>
        <end position="315"/>
    </location>
</feature>
<evidence type="ECO:0000256" key="3">
    <source>
        <dbReference type="ARBA" id="ARBA00023004"/>
    </source>
</evidence>
<accession>A0A327WUT0</accession>
<protein>
    <submittedName>
        <fullName evidence="6">Cbb3-type cytochrome c oxidase subunit III</fullName>
    </submittedName>
</protein>
<keyword evidence="3 4" id="KW-0408">Iron</keyword>
<evidence type="ECO:0000313" key="6">
    <source>
        <dbReference type="EMBL" id="RAJ95817.1"/>
    </source>
</evidence>
<dbReference type="InterPro" id="IPR009056">
    <property type="entry name" value="Cyt_c-like_dom"/>
</dbReference>
<dbReference type="PROSITE" id="PS51007">
    <property type="entry name" value="CYTC"/>
    <property type="match status" value="2"/>
</dbReference>
<dbReference type="PANTHER" id="PTHR35008:SF8">
    <property type="entry name" value="ALCOHOL DEHYDROGENASE CYTOCHROME C SUBUNIT"/>
    <property type="match status" value="1"/>
</dbReference>
<dbReference type="Gene3D" id="1.10.760.10">
    <property type="entry name" value="Cytochrome c-like domain"/>
    <property type="match status" value="2"/>
</dbReference>
<reference evidence="6 7" key="1">
    <citation type="submission" date="2018-06" db="EMBL/GenBank/DDBJ databases">
        <title>Genomic Encyclopedia of Archaeal and Bacterial Type Strains, Phase II (KMG-II): from individual species to whole genera.</title>
        <authorList>
            <person name="Goeker M."/>
        </authorList>
    </citation>
    <scope>NUCLEOTIDE SEQUENCE [LARGE SCALE GENOMIC DNA]</scope>
    <source>
        <strain evidence="6 7">DSM 21851</strain>
    </source>
</reference>
<organism evidence="6 7">
    <name type="scientific">Larkinella arboricola</name>
    <dbReference type="NCBI Taxonomy" id="643671"/>
    <lineage>
        <taxon>Bacteria</taxon>
        <taxon>Pseudomonadati</taxon>
        <taxon>Bacteroidota</taxon>
        <taxon>Cytophagia</taxon>
        <taxon>Cytophagales</taxon>
        <taxon>Spirosomataceae</taxon>
        <taxon>Larkinella</taxon>
    </lineage>
</organism>
<evidence type="ECO:0000256" key="4">
    <source>
        <dbReference type="PROSITE-ProRule" id="PRU00433"/>
    </source>
</evidence>
<evidence type="ECO:0000313" key="7">
    <source>
        <dbReference type="Proteomes" id="UP000248790"/>
    </source>
</evidence>
<dbReference type="InterPro" id="IPR051459">
    <property type="entry name" value="Cytochrome_c-type_DH"/>
</dbReference>
<dbReference type="Proteomes" id="UP000248790">
    <property type="component" value="Unassembled WGS sequence"/>
</dbReference>
<name>A0A327WUT0_LARAB</name>
<keyword evidence="1 4" id="KW-0349">Heme</keyword>
<dbReference type="GO" id="GO:0020037">
    <property type="term" value="F:heme binding"/>
    <property type="evidence" value="ECO:0007669"/>
    <property type="project" value="InterPro"/>
</dbReference>
<dbReference type="RefSeq" id="WP_111629599.1">
    <property type="nucleotide sequence ID" value="NZ_QLMC01000004.1"/>
</dbReference>
<dbReference type="GO" id="GO:0046872">
    <property type="term" value="F:metal ion binding"/>
    <property type="evidence" value="ECO:0007669"/>
    <property type="project" value="UniProtKB-KW"/>
</dbReference>
<dbReference type="InterPro" id="IPR036909">
    <property type="entry name" value="Cyt_c-like_dom_sf"/>
</dbReference>
<evidence type="ECO:0000256" key="1">
    <source>
        <dbReference type="ARBA" id="ARBA00022617"/>
    </source>
</evidence>
<keyword evidence="7" id="KW-1185">Reference proteome</keyword>
<dbReference type="OrthoDB" id="9809720at2"/>
<dbReference type="PANTHER" id="PTHR35008">
    <property type="entry name" value="BLL4482 PROTEIN-RELATED"/>
    <property type="match status" value="1"/>
</dbReference>
<dbReference type="AlphaFoldDB" id="A0A327WUT0"/>
<evidence type="ECO:0000259" key="5">
    <source>
        <dbReference type="PROSITE" id="PS51007"/>
    </source>
</evidence>
<proteinExistence type="predicted"/>
<comment type="caution">
    <text evidence="6">The sequence shown here is derived from an EMBL/GenBank/DDBJ whole genome shotgun (WGS) entry which is preliminary data.</text>
</comment>